<dbReference type="EMBL" id="GGEC01001364">
    <property type="protein sequence ID" value="MBW81847.1"/>
    <property type="molecule type" value="Transcribed_RNA"/>
</dbReference>
<evidence type="ECO:0000256" key="1">
    <source>
        <dbReference type="SAM" id="Phobius"/>
    </source>
</evidence>
<keyword evidence="1" id="KW-0472">Membrane</keyword>
<name>A0A2P2IKX5_RHIMU</name>
<accession>A0A2P2IKX5</accession>
<reference evidence="2" key="1">
    <citation type="submission" date="2018-02" db="EMBL/GenBank/DDBJ databases">
        <title>Rhizophora mucronata_Transcriptome.</title>
        <authorList>
            <person name="Meera S.P."/>
            <person name="Sreeshan A."/>
            <person name="Augustine A."/>
        </authorList>
    </citation>
    <scope>NUCLEOTIDE SEQUENCE</scope>
    <source>
        <tissue evidence="2">Leaf</tissue>
    </source>
</reference>
<keyword evidence="1" id="KW-0812">Transmembrane</keyword>
<keyword evidence="1" id="KW-1133">Transmembrane helix</keyword>
<dbReference type="AlphaFoldDB" id="A0A2P2IKX5"/>
<feature type="transmembrane region" description="Helical" evidence="1">
    <location>
        <begin position="21"/>
        <end position="40"/>
    </location>
</feature>
<proteinExistence type="predicted"/>
<evidence type="ECO:0000313" key="2">
    <source>
        <dbReference type="EMBL" id="MBW81847.1"/>
    </source>
</evidence>
<sequence>MKNIWASKFLILHTSSAKTHGFKCLLSSLLVSTLLVYWHILGQSWYMWAG</sequence>
<organism evidence="2">
    <name type="scientific">Rhizophora mucronata</name>
    <name type="common">Asiatic mangrove</name>
    <dbReference type="NCBI Taxonomy" id="61149"/>
    <lineage>
        <taxon>Eukaryota</taxon>
        <taxon>Viridiplantae</taxon>
        <taxon>Streptophyta</taxon>
        <taxon>Embryophyta</taxon>
        <taxon>Tracheophyta</taxon>
        <taxon>Spermatophyta</taxon>
        <taxon>Magnoliopsida</taxon>
        <taxon>eudicotyledons</taxon>
        <taxon>Gunneridae</taxon>
        <taxon>Pentapetalae</taxon>
        <taxon>rosids</taxon>
        <taxon>fabids</taxon>
        <taxon>Malpighiales</taxon>
        <taxon>Rhizophoraceae</taxon>
        <taxon>Rhizophora</taxon>
    </lineage>
</organism>
<protein>
    <submittedName>
        <fullName evidence="2">Uncharacterized protein</fullName>
    </submittedName>
</protein>